<protein>
    <recommendedName>
        <fullName evidence="3">RND efflux pump membrane fusion protein barrel-sandwich domain-containing protein</fullName>
    </recommendedName>
</protein>
<dbReference type="PANTHER" id="PTHR30469">
    <property type="entry name" value="MULTIDRUG RESISTANCE PROTEIN MDTA"/>
    <property type="match status" value="1"/>
</dbReference>
<keyword evidence="2" id="KW-1185">Reference proteome</keyword>
<evidence type="ECO:0000313" key="1">
    <source>
        <dbReference type="EMBL" id="GEP97736.1"/>
    </source>
</evidence>
<dbReference type="AlphaFoldDB" id="A0A512RPV8"/>
<sequence>MYEMETKERVALNNSTITVDSSLRNFGQIIIKAPVSGIVTTIDRQQTGEYIMEGNPFCTITRNSDLAFQLNVPYEYHSLVERNRKCAIVLPDKSRIQGRIVKALSALNPVAQTQIYLVAPAGNTFLPEGLVASVLITTNSRPHAQVLPREAVLSDELMKNFWIMKLVNDTTAVKVDITTGISNENEMEIVSPVLSPADRIISEGNYGLADTASVKIIK</sequence>
<dbReference type="GO" id="GO:0015562">
    <property type="term" value="F:efflux transmembrane transporter activity"/>
    <property type="evidence" value="ECO:0007669"/>
    <property type="project" value="TreeGrafter"/>
</dbReference>
<reference evidence="1 2" key="1">
    <citation type="submission" date="2019-07" db="EMBL/GenBank/DDBJ databases">
        <title>Whole genome shotgun sequence of Chitinophaga cymbidii NBRC 109752.</title>
        <authorList>
            <person name="Hosoyama A."/>
            <person name="Uohara A."/>
            <person name="Ohji S."/>
            <person name="Ichikawa N."/>
        </authorList>
    </citation>
    <scope>NUCLEOTIDE SEQUENCE [LARGE SCALE GENOMIC DNA]</scope>
    <source>
        <strain evidence="1 2">NBRC 109752</strain>
    </source>
</reference>
<evidence type="ECO:0000313" key="2">
    <source>
        <dbReference type="Proteomes" id="UP000321436"/>
    </source>
</evidence>
<name>A0A512RPV8_9BACT</name>
<dbReference type="Proteomes" id="UP000321436">
    <property type="component" value="Unassembled WGS sequence"/>
</dbReference>
<dbReference type="Gene3D" id="2.40.50.100">
    <property type="match status" value="1"/>
</dbReference>
<organism evidence="1 2">
    <name type="scientific">Chitinophaga cymbidii</name>
    <dbReference type="NCBI Taxonomy" id="1096750"/>
    <lineage>
        <taxon>Bacteria</taxon>
        <taxon>Pseudomonadati</taxon>
        <taxon>Bacteroidota</taxon>
        <taxon>Chitinophagia</taxon>
        <taxon>Chitinophagales</taxon>
        <taxon>Chitinophagaceae</taxon>
        <taxon>Chitinophaga</taxon>
    </lineage>
</organism>
<gene>
    <name evidence="1" type="ORF">CCY01nite_39960</name>
</gene>
<dbReference type="EMBL" id="BKAU01000005">
    <property type="protein sequence ID" value="GEP97736.1"/>
    <property type="molecule type" value="Genomic_DNA"/>
</dbReference>
<accession>A0A512RPV8</accession>
<dbReference type="PANTHER" id="PTHR30469:SF36">
    <property type="entry name" value="BLL3903 PROTEIN"/>
    <property type="match status" value="1"/>
</dbReference>
<dbReference type="Gene3D" id="2.40.420.20">
    <property type="match status" value="1"/>
</dbReference>
<evidence type="ECO:0008006" key="3">
    <source>
        <dbReference type="Google" id="ProtNLM"/>
    </source>
</evidence>
<proteinExistence type="predicted"/>
<comment type="caution">
    <text evidence="1">The sequence shown here is derived from an EMBL/GenBank/DDBJ whole genome shotgun (WGS) entry which is preliminary data.</text>
</comment>
<dbReference type="GO" id="GO:1990281">
    <property type="term" value="C:efflux pump complex"/>
    <property type="evidence" value="ECO:0007669"/>
    <property type="project" value="TreeGrafter"/>
</dbReference>